<dbReference type="SMART" id="SM00382">
    <property type="entry name" value="AAA"/>
    <property type="match status" value="2"/>
</dbReference>
<dbReference type="Pfam" id="PF01061">
    <property type="entry name" value="ABC2_membrane"/>
    <property type="match status" value="2"/>
</dbReference>
<dbReference type="GO" id="GO:0016887">
    <property type="term" value="F:ATP hydrolysis activity"/>
    <property type="evidence" value="ECO:0007669"/>
    <property type="project" value="InterPro"/>
</dbReference>
<protein>
    <recommendedName>
        <fullName evidence="12">ABC transporter domain-containing protein</fullName>
    </recommendedName>
</protein>
<feature type="domain" description="ABC transporter" evidence="12">
    <location>
        <begin position="163"/>
        <end position="435"/>
    </location>
</feature>
<dbReference type="Pfam" id="PF14510">
    <property type="entry name" value="ABC_trans_N"/>
    <property type="match status" value="1"/>
</dbReference>
<feature type="transmembrane region" description="Helical" evidence="11">
    <location>
        <begin position="1339"/>
        <end position="1361"/>
    </location>
</feature>
<dbReference type="CDD" id="cd03232">
    <property type="entry name" value="ABCG_PDR_domain2"/>
    <property type="match status" value="1"/>
</dbReference>
<dbReference type="GO" id="GO:0071944">
    <property type="term" value="C:cell periphery"/>
    <property type="evidence" value="ECO:0007669"/>
    <property type="project" value="UniProtKB-ARBA"/>
</dbReference>
<organism evidence="13 14">
    <name type="scientific">Apatococcus fuscideae</name>
    <dbReference type="NCBI Taxonomy" id="2026836"/>
    <lineage>
        <taxon>Eukaryota</taxon>
        <taxon>Viridiplantae</taxon>
        <taxon>Chlorophyta</taxon>
        <taxon>core chlorophytes</taxon>
        <taxon>Trebouxiophyceae</taxon>
        <taxon>Chlorellales</taxon>
        <taxon>Chlorellaceae</taxon>
        <taxon>Apatococcus</taxon>
    </lineage>
</organism>
<feature type="transmembrane region" description="Helical" evidence="11">
    <location>
        <begin position="645"/>
        <end position="667"/>
    </location>
</feature>
<dbReference type="PROSITE" id="PS50893">
    <property type="entry name" value="ABC_TRANSPORTER_2"/>
    <property type="match status" value="2"/>
</dbReference>
<dbReference type="InterPro" id="IPR043926">
    <property type="entry name" value="ABCG_dom"/>
</dbReference>
<keyword evidence="7" id="KW-0067">ATP-binding</keyword>
<dbReference type="Pfam" id="PF00005">
    <property type="entry name" value="ABC_tran"/>
    <property type="match status" value="2"/>
</dbReference>
<gene>
    <name evidence="13" type="ORF">WJX84_006615</name>
</gene>
<accession>A0AAW1SYR7</accession>
<keyword evidence="5" id="KW-0677">Repeat</keyword>
<dbReference type="Pfam" id="PF08370">
    <property type="entry name" value="PDR_assoc"/>
    <property type="match status" value="1"/>
</dbReference>
<feature type="transmembrane region" description="Helical" evidence="11">
    <location>
        <begin position="1477"/>
        <end position="1500"/>
    </location>
</feature>
<feature type="transmembrane region" description="Helical" evidence="11">
    <location>
        <begin position="673"/>
        <end position="695"/>
    </location>
</feature>
<feature type="transmembrane region" description="Helical" evidence="11">
    <location>
        <begin position="1283"/>
        <end position="1303"/>
    </location>
</feature>
<reference evidence="13 14" key="1">
    <citation type="journal article" date="2024" name="Nat. Commun.">
        <title>Phylogenomics reveals the evolutionary origins of lichenization in chlorophyte algae.</title>
        <authorList>
            <person name="Puginier C."/>
            <person name="Libourel C."/>
            <person name="Otte J."/>
            <person name="Skaloud P."/>
            <person name="Haon M."/>
            <person name="Grisel S."/>
            <person name="Petersen M."/>
            <person name="Berrin J.G."/>
            <person name="Delaux P.M."/>
            <person name="Dal Grande F."/>
            <person name="Keller J."/>
        </authorList>
    </citation>
    <scope>NUCLEOTIDE SEQUENCE [LARGE SCALE GENOMIC DNA]</scope>
    <source>
        <strain evidence="13 14">SAG 2523</strain>
    </source>
</reference>
<dbReference type="Gene3D" id="3.40.50.300">
    <property type="entry name" value="P-loop containing nucleotide triphosphate hydrolases"/>
    <property type="match status" value="2"/>
</dbReference>
<feature type="region of interest" description="Disordered" evidence="10">
    <location>
        <begin position="811"/>
        <end position="879"/>
    </location>
</feature>
<evidence type="ECO:0000256" key="4">
    <source>
        <dbReference type="ARBA" id="ARBA00022692"/>
    </source>
</evidence>
<feature type="region of interest" description="Disordered" evidence="10">
    <location>
        <begin position="1"/>
        <end position="41"/>
    </location>
</feature>
<feature type="domain" description="ABC transporter" evidence="12">
    <location>
        <begin position="904"/>
        <end position="1159"/>
    </location>
</feature>
<dbReference type="SUPFAM" id="SSF52540">
    <property type="entry name" value="P-loop containing nucleoside triphosphate hydrolases"/>
    <property type="match status" value="2"/>
</dbReference>
<evidence type="ECO:0000256" key="1">
    <source>
        <dbReference type="ARBA" id="ARBA00004141"/>
    </source>
</evidence>
<dbReference type="GO" id="GO:0005524">
    <property type="term" value="F:ATP binding"/>
    <property type="evidence" value="ECO:0007669"/>
    <property type="project" value="UniProtKB-KW"/>
</dbReference>
<evidence type="ECO:0000256" key="11">
    <source>
        <dbReference type="SAM" id="Phobius"/>
    </source>
</evidence>
<evidence type="ECO:0000256" key="2">
    <source>
        <dbReference type="ARBA" id="ARBA00006012"/>
    </source>
</evidence>
<evidence type="ECO:0000256" key="6">
    <source>
        <dbReference type="ARBA" id="ARBA00022741"/>
    </source>
</evidence>
<feature type="transmembrane region" description="Helical" evidence="11">
    <location>
        <begin position="1368"/>
        <end position="1390"/>
    </location>
</feature>
<keyword evidence="8 11" id="KW-1133">Transmembrane helix</keyword>
<name>A0AAW1SYR7_9CHLO</name>
<dbReference type="FunFam" id="3.40.50.300:FF:000059">
    <property type="entry name" value="ABC transporter G family member 40"/>
    <property type="match status" value="1"/>
</dbReference>
<dbReference type="PANTHER" id="PTHR19241">
    <property type="entry name" value="ATP-BINDING CASSETTE TRANSPORTER"/>
    <property type="match status" value="1"/>
</dbReference>
<evidence type="ECO:0000256" key="8">
    <source>
        <dbReference type="ARBA" id="ARBA00022989"/>
    </source>
</evidence>
<evidence type="ECO:0000256" key="9">
    <source>
        <dbReference type="ARBA" id="ARBA00023136"/>
    </source>
</evidence>
<feature type="transmembrane region" description="Helical" evidence="11">
    <location>
        <begin position="1253"/>
        <end position="1271"/>
    </location>
</feature>
<feature type="transmembrane region" description="Helical" evidence="11">
    <location>
        <begin position="758"/>
        <end position="785"/>
    </location>
</feature>
<dbReference type="InterPro" id="IPR003439">
    <property type="entry name" value="ABC_transporter-like_ATP-bd"/>
</dbReference>
<sequence length="1508" mass="168352">MAMDAAPASDLTPGLGHERPSFHHSGDQDGGSHSSERQLRAHNSWRQAALGVGGVGPDLQSRVAVLPQDGSEEGKGRIVELGRARNLSKSTRELIVKKALATDEQDAERLLRKIRERQDKVGMQIPSVEVRFENLTIESSVYIGSRALPSVLNAYRNFFESGLQLVGLLKNQKRRFTMLDDISGVIHPGRLCLLLGPPGSGKTTLLRALAAKTGGLKVQGNITYNGHAFNEFFVPRTAAYIDQTDNHTAQLTVRETFDFSTRVQGVGNKAKDMEKLRRLEKEMGIEPDWDIDAYMKAQTLEGKRQSIQTEYILSILGLDVCADTLVGNQMIRGISGGQKKRVSTGEMMCSPKNVFFMDEISTGLDSSTTFQIVKVLRDLCHFQEATMLISLLQPAPETYNLFDDVLVLSEGSSVYHGPIEGVMPFFGMLGFQIQGRKDIPTFLQEVTSRKDQKQFWARQERWSFVPVSRMSDAFKASQWGQQSTDHLAQPYDRSKSHEDALVHTRYALSGFQAFKANLFREITLVKRNAFVYIFKTAQAGIVAIITATLYLRTHIHDHTLQDGTLIQGFLFFSLLVMLFNGIAEMTFSIEKLPVFFKHRDNLFYPAWTSVVPTTILRLPYSLLEATLWSVLTYFEVGLSLNAGRFFAYLCILFLMHNCFVNFFRAVGSICRNIIVANALGSFAMLCVLMLGGFVISAGYIHRGWKWFCWIDPLFYAQRAIIVNEFTDARWVEQPSPIPGYPNLGVAVMQSRSFPTQRWWCWLGMAVLIFFALFFQTIVILAHMFLSSGGRGQVIVSEESLMEREAARKGGNLSFRSRRSRSSRGSFAASRKNISQSQLSVRPEASQKHLDASSKTMAEPAMGNGTSIPEGKGVEGLDADGAMEGMDGQEAAGMVLPFQPSAVTFRGMNYFVPCPPAMPDGPQVKDVGGKRELQLLNDINGCFSPGILSCLMGVSGAGKTTLMDVLACRKTGGRIEGEVLVNGHPQEAATFARISGYVEQFDVHSPQTTVHEALMFSARCRLSREHDNDTVLHFVEEVENLVELMPLRDALVGAPGVNGLSVEQRKRLTIAVELVANPAIVFMDEPTSGLDARAAAVVMRTVRNIVNTGRTMVSTIHQPSIDIFEAFDELLLLKRGGRVIYCGPLGTNSVEMVKYFETIPNVPPHKEGVNPATWMLEISTPGQEKRIGVDFSDHYEKSNQYRRYSERIDRFSQPKEGSSPISFKDKYPLSFYGQYTTCLRKFIITNWRAPEFNAVRYLVTVLIALVFGTVFYKYGQDTSSQASLFNAVGALYASTLFLGIVNSISVQPTIAGERGVYYREQPAGYYAVFPWYLALATTQYMYIAVQGVLYVCIVYFMCGFALNAGKFFWFLLYLLLTLCIFTFYGVMAVFLTPNLGVSTVLSSSFYAIFNVFAGFAINPPSIPGWWIWYYWIDPVAHTIYGLVASQLADENDRFLNYNGQNISVPEYLRQHFGYHHSYIGYAVLVLAGFVILFMAVGATALKTLKFLKR</sequence>
<feature type="transmembrane region" description="Helical" evidence="11">
    <location>
        <begin position="563"/>
        <end position="583"/>
    </location>
</feature>
<dbReference type="Proteomes" id="UP001485043">
    <property type="component" value="Unassembled WGS sequence"/>
</dbReference>
<dbReference type="Pfam" id="PF19055">
    <property type="entry name" value="ABC2_membrane_7"/>
    <property type="match status" value="1"/>
</dbReference>
<dbReference type="InterPro" id="IPR027417">
    <property type="entry name" value="P-loop_NTPase"/>
</dbReference>
<keyword evidence="6" id="KW-0547">Nucleotide-binding</keyword>
<dbReference type="EMBL" id="JALJOV010000582">
    <property type="protein sequence ID" value="KAK9862602.1"/>
    <property type="molecule type" value="Genomic_DNA"/>
</dbReference>
<dbReference type="InterPro" id="IPR003593">
    <property type="entry name" value="AAA+_ATPase"/>
</dbReference>
<dbReference type="InterPro" id="IPR029481">
    <property type="entry name" value="ABC_trans_N"/>
</dbReference>
<proteinExistence type="inferred from homology"/>
<dbReference type="InterPro" id="IPR013525">
    <property type="entry name" value="ABC2_TM"/>
</dbReference>
<keyword evidence="3" id="KW-0813">Transport</keyword>
<keyword evidence="9 11" id="KW-0472">Membrane</keyword>
<evidence type="ECO:0000256" key="7">
    <source>
        <dbReference type="ARBA" id="ARBA00022840"/>
    </source>
</evidence>
<dbReference type="GO" id="GO:0140359">
    <property type="term" value="F:ABC-type transporter activity"/>
    <property type="evidence" value="ECO:0007669"/>
    <property type="project" value="InterPro"/>
</dbReference>
<comment type="similarity">
    <text evidence="2">Belongs to the ABC transporter superfamily. ABCG family. PDR (TC 3.A.1.205) subfamily.</text>
</comment>
<keyword evidence="4 11" id="KW-0812">Transmembrane</keyword>
<comment type="subcellular location">
    <subcellularLocation>
        <location evidence="1">Membrane</location>
        <topology evidence="1">Multi-pass membrane protein</topology>
    </subcellularLocation>
</comment>
<dbReference type="FunFam" id="3.40.50.300:FF:000179">
    <property type="entry name" value="ABC transporter G family member 34"/>
    <property type="match status" value="1"/>
</dbReference>
<dbReference type="GO" id="GO:0016020">
    <property type="term" value="C:membrane"/>
    <property type="evidence" value="ECO:0007669"/>
    <property type="project" value="UniProtKB-SubCell"/>
</dbReference>
<evidence type="ECO:0000313" key="13">
    <source>
        <dbReference type="EMBL" id="KAK9862602.1"/>
    </source>
</evidence>
<dbReference type="InterPro" id="IPR034003">
    <property type="entry name" value="ABCG_PDR_2"/>
</dbReference>
<evidence type="ECO:0000259" key="12">
    <source>
        <dbReference type="PROSITE" id="PS50893"/>
    </source>
</evidence>
<evidence type="ECO:0000313" key="14">
    <source>
        <dbReference type="Proteomes" id="UP001485043"/>
    </source>
</evidence>
<comment type="caution">
    <text evidence="13">The sequence shown here is derived from an EMBL/GenBank/DDBJ whole genome shotgun (WGS) entry which is preliminary data.</text>
</comment>
<evidence type="ECO:0000256" key="5">
    <source>
        <dbReference type="ARBA" id="ARBA00022737"/>
    </source>
</evidence>
<evidence type="ECO:0000256" key="3">
    <source>
        <dbReference type="ARBA" id="ARBA00022448"/>
    </source>
</evidence>
<dbReference type="InterPro" id="IPR013581">
    <property type="entry name" value="PDR_assoc"/>
</dbReference>
<feature type="transmembrane region" description="Helical" evidence="11">
    <location>
        <begin position="529"/>
        <end position="551"/>
    </location>
</feature>
<keyword evidence="14" id="KW-1185">Reference proteome</keyword>
<evidence type="ECO:0000256" key="10">
    <source>
        <dbReference type="SAM" id="MobiDB-lite"/>
    </source>
</evidence>
<feature type="compositionally biased region" description="Basic and acidic residues" evidence="10">
    <location>
        <begin position="16"/>
        <end position="27"/>
    </location>
</feature>